<dbReference type="Pfam" id="PF00221">
    <property type="entry name" value="Lyase_aromatic"/>
    <property type="match status" value="1"/>
</dbReference>
<dbReference type="Gene3D" id="1.20.200.10">
    <property type="entry name" value="Fumarase/aspartase (Central domain)"/>
    <property type="match status" value="1"/>
</dbReference>
<comment type="caution">
    <text evidence="3">The sequence shown here is derived from an EMBL/GenBank/DDBJ whole genome shotgun (WGS) entry which is preliminary data.</text>
</comment>
<dbReference type="EMBL" id="JAGTPG010000002">
    <property type="protein sequence ID" value="MBR8640373.1"/>
    <property type="molecule type" value="Genomic_DNA"/>
</dbReference>
<keyword evidence="4" id="KW-1185">Reference proteome</keyword>
<name>A0A941FAD9_9ACTN</name>
<dbReference type="PANTHER" id="PTHR10362">
    <property type="entry name" value="HISTIDINE AMMONIA-LYASE"/>
    <property type="match status" value="1"/>
</dbReference>
<dbReference type="GO" id="GO:0016841">
    <property type="term" value="F:ammonia-lyase activity"/>
    <property type="evidence" value="ECO:0007669"/>
    <property type="project" value="InterPro"/>
</dbReference>
<dbReference type="CDD" id="cd00332">
    <property type="entry name" value="PAL-HAL"/>
    <property type="match status" value="1"/>
</dbReference>
<protein>
    <submittedName>
        <fullName evidence="3">Aromatic amino acid lyase</fullName>
    </submittedName>
</protein>
<evidence type="ECO:0000256" key="1">
    <source>
        <dbReference type="ARBA" id="ARBA00023239"/>
    </source>
</evidence>
<dbReference type="Gene3D" id="1.10.275.10">
    <property type="entry name" value="Fumarase/aspartase (N-terminal domain)"/>
    <property type="match status" value="1"/>
</dbReference>
<organism evidence="3 4">
    <name type="scientific">Streptomyces tuirus</name>
    <dbReference type="NCBI Taxonomy" id="68278"/>
    <lineage>
        <taxon>Bacteria</taxon>
        <taxon>Bacillati</taxon>
        <taxon>Actinomycetota</taxon>
        <taxon>Actinomycetes</taxon>
        <taxon>Kitasatosporales</taxon>
        <taxon>Streptomycetaceae</taxon>
        <taxon>Streptomyces</taxon>
    </lineage>
</organism>
<evidence type="ECO:0000313" key="3">
    <source>
        <dbReference type="EMBL" id="MBR8640373.1"/>
    </source>
</evidence>
<proteinExistence type="predicted"/>
<dbReference type="Proteomes" id="UP000682308">
    <property type="component" value="Unassembled WGS sequence"/>
</dbReference>
<evidence type="ECO:0000256" key="2">
    <source>
        <dbReference type="SAM" id="MobiDB-lite"/>
    </source>
</evidence>
<gene>
    <name evidence="3" type="ORF">KEF29_16450</name>
</gene>
<dbReference type="InterPro" id="IPR022313">
    <property type="entry name" value="Phe/His_NH3-lyase_AS"/>
</dbReference>
<dbReference type="SUPFAM" id="SSF48557">
    <property type="entry name" value="L-aspartase-like"/>
    <property type="match status" value="1"/>
</dbReference>
<reference evidence="3 4" key="1">
    <citation type="submission" date="2021-04" db="EMBL/GenBank/DDBJ databases">
        <title>Characterization of the biosynthetic gene cluster of new lipopeptides with antitumor activity in the genome of the marine Streptomyces PHM034.</title>
        <authorList>
            <person name="Ceniceros A."/>
            <person name="Canedo L."/>
            <person name="Mendez C."/>
            <person name="Olano C."/>
            <person name="Schleissner C."/>
            <person name="Cuevas C."/>
            <person name="De La Calle F."/>
            <person name="Salas J.A."/>
        </authorList>
    </citation>
    <scope>NUCLEOTIDE SEQUENCE [LARGE SCALE GENOMIC DNA]</scope>
    <source>
        <strain evidence="3 4">PHM034</strain>
    </source>
</reference>
<accession>A0A941FAD9</accession>
<evidence type="ECO:0000313" key="4">
    <source>
        <dbReference type="Proteomes" id="UP000682308"/>
    </source>
</evidence>
<dbReference type="InterPro" id="IPR024083">
    <property type="entry name" value="Fumarase/histidase_N"/>
</dbReference>
<keyword evidence="1 3" id="KW-0456">Lyase</keyword>
<feature type="compositionally biased region" description="Low complexity" evidence="2">
    <location>
        <begin position="530"/>
        <end position="540"/>
    </location>
</feature>
<dbReference type="InterPro" id="IPR001106">
    <property type="entry name" value="Aromatic_Lyase"/>
</dbReference>
<dbReference type="AlphaFoldDB" id="A0A941FAD9"/>
<dbReference type="InterPro" id="IPR008948">
    <property type="entry name" value="L-Aspartase-like"/>
</dbReference>
<sequence>MSLPRSPHDSRSPGILVDDVLDRGSAPLELNAAEQARMTAAHRTLTGLDGSRRVYGVTHGFGPLVDHPADPDPARQGLGLISHLATGQGEPLPPDVTRTMVRLRLRGMALGHSGVAPETWRRLADLLNAGFVPVVPSEGSLSASGDLVPLAHAALAFAGEDAGGGQAWCRDAEGGWRREDASAVLAALGLPPAVWEARSALAFVNGSSACLARALHTHRELGALTRAAAAVTGRTAALLGASGEPYEDALQRVRNQPGQRTAAAWIRAERAASGAGADTAPGPGRPLQERYSLRCAPQVLGAVLDQLDLQGSVLVDEAEGCSDNPVLVDGTLLHGGNFHAAPVVFASETHASCAHQVAYLLERQLALVLDPAANGGLPPLLTPRPGAGSGFAGVQIAASSHLGRLRQLGHPASFTAVPTNLHNQDQVPLALNSANAVAEMTERAWWILGSLLLAVNQLAHLTAHRARQERPLWRELRAGFPPVDQDRPLAEEIVRAAELARSRFLPPSATDPDPRHDTDADPDDTRPDAGARPGSAAAGACRTAVV</sequence>
<dbReference type="PROSITE" id="PS00488">
    <property type="entry name" value="PAL_HISTIDASE"/>
    <property type="match status" value="1"/>
</dbReference>
<feature type="compositionally biased region" description="Basic and acidic residues" evidence="2">
    <location>
        <begin position="512"/>
        <end position="529"/>
    </location>
</feature>
<feature type="region of interest" description="Disordered" evidence="2">
    <location>
        <begin position="501"/>
        <end position="546"/>
    </location>
</feature>